<reference evidence="2 3" key="1">
    <citation type="submission" date="2015-11" db="EMBL/GenBank/DDBJ databases">
        <title>Genome Sequence of Bacillus simplex strain VanAntwerpen2.</title>
        <authorList>
            <person name="Couger M.B."/>
        </authorList>
    </citation>
    <scope>NUCLEOTIDE SEQUENCE [LARGE SCALE GENOMIC DNA]</scope>
    <source>
        <strain evidence="2 3">VanAntwerpen02</strain>
    </source>
</reference>
<dbReference type="Proteomes" id="UP000064189">
    <property type="component" value="Unassembled WGS sequence"/>
</dbReference>
<organism evidence="2 3">
    <name type="scientific">Peribacillus simplex</name>
    <dbReference type="NCBI Taxonomy" id="1478"/>
    <lineage>
        <taxon>Bacteria</taxon>
        <taxon>Bacillati</taxon>
        <taxon>Bacillota</taxon>
        <taxon>Bacilli</taxon>
        <taxon>Bacillales</taxon>
        <taxon>Bacillaceae</taxon>
        <taxon>Peribacillus</taxon>
    </lineage>
</organism>
<name>A0A109MU62_9BACI</name>
<comment type="caution">
    <text evidence="2">The sequence shown here is derived from an EMBL/GenBank/DDBJ whole genome shotgun (WGS) entry which is preliminary data.</text>
</comment>
<protein>
    <submittedName>
        <fullName evidence="2">Uncharacterized protein</fullName>
    </submittedName>
</protein>
<gene>
    <name evidence="2" type="ORF">AS888_00275</name>
</gene>
<proteinExistence type="predicted"/>
<keyword evidence="1" id="KW-0812">Transmembrane</keyword>
<keyword evidence="1" id="KW-1133">Transmembrane helix</keyword>
<dbReference type="RefSeq" id="WP_061143638.1">
    <property type="nucleotide sequence ID" value="NZ_LNNH01000040.1"/>
</dbReference>
<evidence type="ECO:0000256" key="1">
    <source>
        <dbReference type="SAM" id="Phobius"/>
    </source>
</evidence>
<sequence>MKFIIQLSAIILLLWTVPAQFHQHAQQLALEEHTDVHHWDKADKKVPLMPALSSLQAIIIILLVEFSILSFLYFHTNLRQRYLSPVFFQANNVAAHSDIL</sequence>
<feature type="transmembrane region" description="Helical" evidence="1">
    <location>
        <begin position="55"/>
        <end position="74"/>
    </location>
</feature>
<dbReference type="AlphaFoldDB" id="A0A109MU62"/>
<evidence type="ECO:0000313" key="3">
    <source>
        <dbReference type="Proteomes" id="UP000064189"/>
    </source>
</evidence>
<evidence type="ECO:0000313" key="2">
    <source>
        <dbReference type="EMBL" id="KWW14007.1"/>
    </source>
</evidence>
<keyword evidence="3" id="KW-1185">Reference proteome</keyword>
<accession>A0A109MU62</accession>
<dbReference type="EMBL" id="LNNH01000040">
    <property type="protein sequence ID" value="KWW14007.1"/>
    <property type="molecule type" value="Genomic_DNA"/>
</dbReference>
<keyword evidence="1" id="KW-0472">Membrane</keyword>